<name>A0A2G5TPF1_9PELO</name>
<reference evidence="4" key="1">
    <citation type="submission" date="2017-10" db="EMBL/GenBank/DDBJ databases">
        <title>Rapid genome shrinkage in a self-fertile nematode reveals novel sperm competition proteins.</title>
        <authorList>
            <person name="Yin D."/>
            <person name="Schwarz E.M."/>
            <person name="Thomas C.G."/>
            <person name="Felde R.L."/>
            <person name="Korf I.F."/>
            <person name="Cutter A.D."/>
            <person name="Schartner C.M."/>
            <person name="Ralston E.J."/>
            <person name="Meyer B.J."/>
            <person name="Haag E.S."/>
        </authorList>
    </citation>
    <scope>NUCLEOTIDE SEQUENCE [LARGE SCALE GENOMIC DNA]</scope>
    <source>
        <strain evidence="4">JU1422</strain>
    </source>
</reference>
<dbReference type="CDD" id="cd11301">
    <property type="entry name" value="Fut1_Fut2_like"/>
    <property type="match status" value="1"/>
</dbReference>
<dbReference type="InterPro" id="IPR052501">
    <property type="entry name" value="Alpha-1-2_FucT"/>
</dbReference>
<dbReference type="STRING" id="1611254.A0A2G5TPF1"/>
<dbReference type="GO" id="GO:0016020">
    <property type="term" value="C:membrane"/>
    <property type="evidence" value="ECO:0007669"/>
    <property type="project" value="InterPro"/>
</dbReference>
<sequence length="322" mass="37517">MYTLIQITACSIPYPTASIPRGTSQKFLSSNFGAENRLGNHLFEVFSIFSIAQKLQRTPIFFIKDGYHEKMLKDVISIVPNLMEQFLVVNGSVPDFIQNTTFHTKCCKFENPNVLENINDEYLYLTGTHYQSWKYFPDRRDEFLGYLKPLRKRLYTLPQSNNFTYVKCVHIRRGDFPAFKIPVADRIFILNALKFIESKEKVSRQMTATVFFGDDFEFMHGLRADVPYSFVSQNEPVDDIFYAKNNCDLVLITAPRSTFGWWLGYFSKGNKTYHMDILYTDDYGIRTGHTTPSDYFLPHWTPLKYAGVDNFTVVESIKSDFY</sequence>
<proteinExistence type="predicted"/>
<organism evidence="3 4">
    <name type="scientific">Caenorhabditis nigoni</name>
    <dbReference type="NCBI Taxonomy" id="1611254"/>
    <lineage>
        <taxon>Eukaryota</taxon>
        <taxon>Metazoa</taxon>
        <taxon>Ecdysozoa</taxon>
        <taxon>Nematoda</taxon>
        <taxon>Chromadorea</taxon>
        <taxon>Rhabditida</taxon>
        <taxon>Rhabditina</taxon>
        <taxon>Rhabditomorpha</taxon>
        <taxon>Rhabditoidea</taxon>
        <taxon>Rhabditidae</taxon>
        <taxon>Peloderinae</taxon>
        <taxon>Caenorhabditis</taxon>
    </lineage>
</organism>
<evidence type="ECO:0000256" key="1">
    <source>
        <dbReference type="ARBA" id="ARBA00022676"/>
    </source>
</evidence>
<keyword evidence="1" id="KW-0328">Glycosyltransferase</keyword>
<evidence type="ECO:0000256" key="2">
    <source>
        <dbReference type="ARBA" id="ARBA00022679"/>
    </source>
</evidence>
<dbReference type="Pfam" id="PF01531">
    <property type="entry name" value="Glyco_transf_11"/>
    <property type="match status" value="1"/>
</dbReference>
<dbReference type="OrthoDB" id="5815225at2759"/>
<dbReference type="PANTHER" id="PTHR22898">
    <property type="entry name" value="UNCHARACTERIZED GLYCOSOL TRANSFERASE-RELATED"/>
    <property type="match status" value="1"/>
</dbReference>
<gene>
    <name evidence="3" type="primary">Cnig_chr_V.g20846</name>
    <name evidence="3" type="ORF">B9Z55_020846</name>
</gene>
<evidence type="ECO:0000313" key="3">
    <source>
        <dbReference type="EMBL" id="PIC29167.1"/>
    </source>
</evidence>
<dbReference type="PANTHER" id="PTHR22898:SF14">
    <property type="entry name" value="L-FUCOSYLTRANSFERASE"/>
    <property type="match status" value="1"/>
</dbReference>
<dbReference type="EMBL" id="PDUG01000005">
    <property type="protein sequence ID" value="PIC29167.1"/>
    <property type="molecule type" value="Genomic_DNA"/>
</dbReference>
<comment type="caution">
    <text evidence="3">The sequence shown here is derived from an EMBL/GenBank/DDBJ whole genome shotgun (WGS) entry which is preliminary data.</text>
</comment>
<evidence type="ECO:0000313" key="4">
    <source>
        <dbReference type="Proteomes" id="UP000230233"/>
    </source>
</evidence>
<dbReference type="GO" id="GO:0005975">
    <property type="term" value="P:carbohydrate metabolic process"/>
    <property type="evidence" value="ECO:0007669"/>
    <property type="project" value="InterPro"/>
</dbReference>
<keyword evidence="2" id="KW-0808">Transferase</keyword>
<accession>A0A2G5TPF1</accession>
<dbReference type="GO" id="GO:0008107">
    <property type="term" value="F:galactoside 2-alpha-L-fucosyltransferase activity"/>
    <property type="evidence" value="ECO:0007669"/>
    <property type="project" value="InterPro"/>
</dbReference>
<keyword evidence="4" id="KW-1185">Reference proteome</keyword>
<dbReference type="Proteomes" id="UP000230233">
    <property type="component" value="Chromosome V"/>
</dbReference>
<dbReference type="InterPro" id="IPR002516">
    <property type="entry name" value="Glyco_trans_11"/>
</dbReference>
<dbReference type="AlphaFoldDB" id="A0A2G5TPF1"/>
<evidence type="ECO:0008006" key="5">
    <source>
        <dbReference type="Google" id="ProtNLM"/>
    </source>
</evidence>
<protein>
    <recommendedName>
        <fullName evidence="5">L-Fucosyltransferase</fullName>
    </recommendedName>
</protein>